<dbReference type="GO" id="GO:0005667">
    <property type="term" value="C:transcription regulator complex"/>
    <property type="evidence" value="ECO:0007669"/>
    <property type="project" value="TreeGrafter"/>
</dbReference>
<keyword evidence="2" id="KW-0479">Metal-binding</keyword>
<evidence type="ECO:0000259" key="8">
    <source>
        <dbReference type="PROSITE" id="PS50157"/>
    </source>
</evidence>
<dbReference type="PROSITE" id="PS50157">
    <property type="entry name" value="ZINC_FINGER_C2H2_2"/>
    <property type="match status" value="2"/>
</dbReference>
<evidence type="ECO:0000256" key="1">
    <source>
        <dbReference type="ARBA" id="ARBA00004123"/>
    </source>
</evidence>
<evidence type="ECO:0000256" key="4">
    <source>
        <dbReference type="ARBA" id="ARBA00022771"/>
    </source>
</evidence>
<dbReference type="GO" id="GO:0000978">
    <property type="term" value="F:RNA polymerase II cis-regulatory region sequence-specific DNA binding"/>
    <property type="evidence" value="ECO:0007669"/>
    <property type="project" value="TreeGrafter"/>
</dbReference>
<feature type="domain" description="C2H2-type" evidence="8">
    <location>
        <begin position="107"/>
        <end position="132"/>
    </location>
</feature>
<keyword evidence="4 7" id="KW-0863">Zinc-finger</keyword>
<dbReference type="PROSITE" id="PS00028">
    <property type="entry name" value="ZINC_FINGER_C2H2_1"/>
    <property type="match status" value="2"/>
</dbReference>
<dbReference type="InterPro" id="IPR013087">
    <property type="entry name" value="Znf_C2H2_type"/>
</dbReference>
<protein>
    <recommendedName>
        <fullName evidence="8">C2H2-type domain-containing protein</fullName>
    </recommendedName>
</protein>
<dbReference type="OrthoDB" id="8117402at2759"/>
<dbReference type="SUPFAM" id="SSF57667">
    <property type="entry name" value="beta-beta-alpha zinc fingers"/>
    <property type="match status" value="1"/>
</dbReference>
<dbReference type="InterPro" id="IPR036236">
    <property type="entry name" value="Znf_C2H2_sf"/>
</dbReference>
<name>A0A5B0QBG9_PUCGR</name>
<dbReference type="GO" id="GO:0008270">
    <property type="term" value="F:zinc ion binding"/>
    <property type="evidence" value="ECO:0007669"/>
    <property type="project" value="UniProtKB-KW"/>
</dbReference>
<reference evidence="9 10" key="1">
    <citation type="submission" date="2019-05" db="EMBL/GenBank/DDBJ databases">
        <title>Emergence of the Ug99 lineage of the wheat stem rust pathogen through somatic hybridization.</title>
        <authorList>
            <person name="Li F."/>
            <person name="Upadhyaya N.M."/>
            <person name="Sperschneider J."/>
            <person name="Matny O."/>
            <person name="Nguyen-Phuc H."/>
            <person name="Mago R."/>
            <person name="Raley C."/>
            <person name="Miller M.E."/>
            <person name="Silverstein K.A.T."/>
            <person name="Henningsen E."/>
            <person name="Hirsch C.D."/>
            <person name="Visser B."/>
            <person name="Pretorius Z.A."/>
            <person name="Steffenson B.J."/>
            <person name="Schwessinger B."/>
            <person name="Dodds P.N."/>
            <person name="Figueroa M."/>
        </authorList>
    </citation>
    <scope>NUCLEOTIDE SEQUENCE [LARGE SCALE GENOMIC DNA]</scope>
    <source>
        <strain evidence="9">21-0</strain>
    </source>
</reference>
<evidence type="ECO:0000256" key="5">
    <source>
        <dbReference type="ARBA" id="ARBA00022833"/>
    </source>
</evidence>
<evidence type="ECO:0000256" key="3">
    <source>
        <dbReference type="ARBA" id="ARBA00022737"/>
    </source>
</evidence>
<proteinExistence type="predicted"/>
<feature type="domain" description="C2H2-type" evidence="8">
    <location>
        <begin position="79"/>
        <end position="106"/>
    </location>
</feature>
<evidence type="ECO:0000256" key="2">
    <source>
        <dbReference type="ARBA" id="ARBA00022723"/>
    </source>
</evidence>
<dbReference type="EMBL" id="VSWC01000027">
    <property type="protein sequence ID" value="KAA1110547.1"/>
    <property type="molecule type" value="Genomic_DNA"/>
</dbReference>
<dbReference type="FunFam" id="3.30.160.60:FF:000145">
    <property type="entry name" value="Zinc finger protein 574"/>
    <property type="match status" value="1"/>
</dbReference>
<dbReference type="GO" id="GO:0000785">
    <property type="term" value="C:chromatin"/>
    <property type="evidence" value="ECO:0007669"/>
    <property type="project" value="TreeGrafter"/>
</dbReference>
<evidence type="ECO:0000256" key="7">
    <source>
        <dbReference type="PROSITE-ProRule" id="PRU00042"/>
    </source>
</evidence>
<dbReference type="PANTHER" id="PTHR14003:SF19">
    <property type="entry name" value="YY2 TRANSCRIPTION FACTOR"/>
    <property type="match status" value="1"/>
</dbReference>
<dbReference type="PANTHER" id="PTHR14003">
    <property type="entry name" value="TRANSCRIPTIONAL REPRESSOR PROTEIN YY"/>
    <property type="match status" value="1"/>
</dbReference>
<keyword evidence="5" id="KW-0862">Zinc</keyword>
<comment type="subcellular location">
    <subcellularLocation>
        <location evidence="1">Nucleus</location>
    </subcellularLocation>
</comment>
<dbReference type="GO" id="GO:0031519">
    <property type="term" value="C:PcG protein complex"/>
    <property type="evidence" value="ECO:0007669"/>
    <property type="project" value="TreeGrafter"/>
</dbReference>
<gene>
    <name evidence="9" type="ORF">PGT21_024850</name>
</gene>
<dbReference type="Proteomes" id="UP000324748">
    <property type="component" value="Unassembled WGS sequence"/>
</dbReference>
<dbReference type="Pfam" id="PF00096">
    <property type="entry name" value="zf-C2H2"/>
    <property type="match status" value="2"/>
</dbReference>
<evidence type="ECO:0000313" key="9">
    <source>
        <dbReference type="EMBL" id="KAA1110547.1"/>
    </source>
</evidence>
<dbReference type="Gene3D" id="3.30.160.60">
    <property type="entry name" value="Classic Zinc Finger"/>
    <property type="match status" value="2"/>
</dbReference>
<dbReference type="GO" id="GO:0000981">
    <property type="term" value="F:DNA-binding transcription factor activity, RNA polymerase II-specific"/>
    <property type="evidence" value="ECO:0007669"/>
    <property type="project" value="TreeGrafter"/>
</dbReference>
<keyword evidence="3" id="KW-0677">Repeat</keyword>
<dbReference type="SMART" id="SM00355">
    <property type="entry name" value="ZnF_C2H2"/>
    <property type="match status" value="2"/>
</dbReference>
<accession>A0A5B0QBG9</accession>
<dbReference type="AlphaFoldDB" id="A0A5B0QBG9"/>
<sequence length="163" mass="18419">MYLVNRKETLPAGEVNKRTYDQFSSQSYWTNDFGNFPQQDAANFHIIPHEPLSVYLRCDVSSKQHDASGDVPIVKLKRFPCAECGQRFAQAFNLQTHIATHAGMRPFSCPADGCSKVFSRRHDLGRHVGAVHREWLASKNISVEQAVKPLRWKNGTSNKSSNT</sequence>
<keyword evidence="6" id="KW-0539">Nucleus</keyword>
<keyword evidence="10" id="KW-1185">Reference proteome</keyword>
<evidence type="ECO:0000256" key="6">
    <source>
        <dbReference type="ARBA" id="ARBA00023242"/>
    </source>
</evidence>
<comment type="caution">
    <text evidence="9">The sequence shown here is derived from an EMBL/GenBank/DDBJ whole genome shotgun (WGS) entry which is preliminary data.</text>
</comment>
<evidence type="ECO:0000313" key="10">
    <source>
        <dbReference type="Proteomes" id="UP000324748"/>
    </source>
</evidence>
<organism evidence="9 10">
    <name type="scientific">Puccinia graminis f. sp. tritici</name>
    <dbReference type="NCBI Taxonomy" id="56615"/>
    <lineage>
        <taxon>Eukaryota</taxon>
        <taxon>Fungi</taxon>
        <taxon>Dikarya</taxon>
        <taxon>Basidiomycota</taxon>
        <taxon>Pucciniomycotina</taxon>
        <taxon>Pucciniomycetes</taxon>
        <taxon>Pucciniales</taxon>
        <taxon>Pucciniaceae</taxon>
        <taxon>Puccinia</taxon>
    </lineage>
</organism>